<evidence type="ECO:0000313" key="2">
    <source>
        <dbReference type="Proteomes" id="UP000054632"/>
    </source>
</evidence>
<organism evidence="1 2">
    <name type="scientific">Trichinella pseudospiralis</name>
    <name type="common">Parasitic roundworm</name>
    <dbReference type="NCBI Taxonomy" id="6337"/>
    <lineage>
        <taxon>Eukaryota</taxon>
        <taxon>Metazoa</taxon>
        <taxon>Ecdysozoa</taxon>
        <taxon>Nematoda</taxon>
        <taxon>Enoplea</taxon>
        <taxon>Dorylaimia</taxon>
        <taxon>Trichinellida</taxon>
        <taxon>Trichinellidae</taxon>
        <taxon>Trichinella</taxon>
    </lineage>
</organism>
<dbReference type="EMBL" id="JYDR01000188">
    <property type="protein sequence ID" value="KRY65920.1"/>
    <property type="molecule type" value="Genomic_DNA"/>
</dbReference>
<protein>
    <submittedName>
        <fullName evidence="1">Uncharacterized protein</fullName>
    </submittedName>
</protein>
<sequence>MNFVIKLISGSIVSSLLNVVSLTCKFLSVALSWHWRRLHSYISLLVDVVIRVLDRLAHIVDMKNANNGNILQNAIENPPPLFNVSSTLDTEQQKSYVNNNRSNTAMLPFSNTLSYKRDV</sequence>
<dbReference type="AlphaFoldDB" id="A0A0V1DWH8"/>
<reference evidence="1 2" key="1">
    <citation type="submission" date="2015-01" db="EMBL/GenBank/DDBJ databases">
        <title>Evolution of Trichinella species and genotypes.</title>
        <authorList>
            <person name="Korhonen P.K."/>
            <person name="Edoardo P."/>
            <person name="Giuseppe L.R."/>
            <person name="Gasser R.B."/>
        </authorList>
    </citation>
    <scope>NUCLEOTIDE SEQUENCE [LARGE SCALE GENOMIC DNA]</scope>
    <source>
        <strain evidence="1">ISS13</strain>
    </source>
</reference>
<gene>
    <name evidence="1" type="ORF">T4A_4148</name>
</gene>
<accession>A0A0V1DWH8</accession>
<dbReference type="Proteomes" id="UP000054632">
    <property type="component" value="Unassembled WGS sequence"/>
</dbReference>
<proteinExistence type="predicted"/>
<comment type="caution">
    <text evidence="1">The sequence shown here is derived from an EMBL/GenBank/DDBJ whole genome shotgun (WGS) entry which is preliminary data.</text>
</comment>
<evidence type="ECO:0000313" key="1">
    <source>
        <dbReference type="EMBL" id="KRY65920.1"/>
    </source>
</evidence>
<name>A0A0V1DWH8_TRIPS</name>